<comment type="caution">
    <text evidence="1">The sequence shown here is derived from an EMBL/GenBank/DDBJ whole genome shotgun (WGS) entry which is preliminary data.</text>
</comment>
<dbReference type="EMBL" id="SOSA01000189">
    <property type="protein sequence ID" value="THC94783.1"/>
    <property type="molecule type" value="Genomic_DNA"/>
</dbReference>
<organism evidence="1 2">
    <name type="scientific">Aspergillus tanneri</name>
    <dbReference type="NCBI Taxonomy" id="1220188"/>
    <lineage>
        <taxon>Eukaryota</taxon>
        <taxon>Fungi</taxon>
        <taxon>Dikarya</taxon>
        <taxon>Ascomycota</taxon>
        <taxon>Pezizomycotina</taxon>
        <taxon>Eurotiomycetes</taxon>
        <taxon>Eurotiomycetidae</taxon>
        <taxon>Eurotiales</taxon>
        <taxon>Aspergillaceae</taxon>
        <taxon>Aspergillus</taxon>
        <taxon>Aspergillus subgen. Circumdati</taxon>
    </lineage>
</organism>
<name>A0A4S3JHD6_9EURO</name>
<evidence type="ECO:0000313" key="2">
    <source>
        <dbReference type="Proteomes" id="UP000308092"/>
    </source>
</evidence>
<accession>A0A4S3JHD6</accession>
<sequence length="45" mass="5123">MPPELRYTPGISMTYWKGLVIQENESVLFDVIPPTAMVLLLRSSE</sequence>
<keyword evidence="2" id="KW-1185">Reference proteome</keyword>
<protein>
    <submittedName>
        <fullName evidence="1">Uncharacterized protein</fullName>
    </submittedName>
</protein>
<evidence type="ECO:0000313" key="1">
    <source>
        <dbReference type="EMBL" id="THC94783.1"/>
    </source>
</evidence>
<reference evidence="1 2" key="1">
    <citation type="submission" date="2019-03" db="EMBL/GenBank/DDBJ databases">
        <title>The genome sequence of a newly discovered highly antifungal drug resistant Aspergillus species, Aspergillus tanneri NIH 1004.</title>
        <authorList>
            <person name="Mounaud S."/>
            <person name="Singh I."/>
            <person name="Joardar V."/>
            <person name="Pakala S."/>
            <person name="Pakala S."/>
            <person name="Venepally P."/>
            <person name="Hoover J."/>
            <person name="Nierman W."/>
            <person name="Chung J."/>
            <person name="Losada L."/>
        </authorList>
    </citation>
    <scope>NUCLEOTIDE SEQUENCE [LARGE SCALE GENOMIC DNA]</scope>
    <source>
        <strain evidence="1 2">NIH1004</strain>
    </source>
</reference>
<dbReference type="Proteomes" id="UP000308092">
    <property type="component" value="Unassembled WGS sequence"/>
</dbReference>
<gene>
    <name evidence="1" type="ORF">EYZ11_005729</name>
</gene>
<proteinExistence type="predicted"/>
<dbReference type="VEuPathDB" id="FungiDB:EYZ11_005729"/>
<dbReference type="AlphaFoldDB" id="A0A4S3JHD6"/>